<evidence type="ECO:0000256" key="1">
    <source>
        <dbReference type="ARBA" id="ARBA00004141"/>
    </source>
</evidence>
<dbReference type="GO" id="GO:0005886">
    <property type="term" value="C:plasma membrane"/>
    <property type="evidence" value="ECO:0007669"/>
    <property type="project" value="TreeGrafter"/>
</dbReference>
<proteinExistence type="predicted"/>
<keyword evidence="2 6" id="KW-0812">Transmembrane</keyword>
<dbReference type="Proteomes" id="UP000319663">
    <property type="component" value="Unassembled WGS sequence"/>
</dbReference>
<dbReference type="PANTHER" id="PTHR23502">
    <property type="entry name" value="MAJOR FACILITATOR SUPERFAMILY"/>
    <property type="match status" value="1"/>
</dbReference>
<protein>
    <recommendedName>
        <fullName evidence="9">Major facilitator superfamily (MFS) profile domain-containing protein</fullName>
    </recommendedName>
</protein>
<dbReference type="InterPro" id="IPR036259">
    <property type="entry name" value="MFS_trans_sf"/>
</dbReference>
<dbReference type="GO" id="GO:0022857">
    <property type="term" value="F:transmembrane transporter activity"/>
    <property type="evidence" value="ECO:0007669"/>
    <property type="project" value="TreeGrafter"/>
</dbReference>
<dbReference type="PANTHER" id="PTHR23502:SF187">
    <property type="entry name" value="TRANSPORTER, PUTATIVE (AFU_ORTHOLOGUE AFUA_2G17840)-RELATED"/>
    <property type="match status" value="1"/>
</dbReference>
<dbReference type="EMBL" id="VIFY01000067">
    <property type="protein sequence ID" value="TQB72228.1"/>
    <property type="molecule type" value="Genomic_DNA"/>
</dbReference>
<keyword evidence="3 6" id="KW-1133">Transmembrane helix</keyword>
<keyword evidence="8" id="KW-1185">Reference proteome</keyword>
<feature type="region of interest" description="Disordered" evidence="5">
    <location>
        <begin position="1"/>
        <end position="20"/>
    </location>
</feature>
<evidence type="ECO:0000256" key="6">
    <source>
        <dbReference type="SAM" id="Phobius"/>
    </source>
</evidence>
<evidence type="ECO:0008006" key="9">
    <source>
        <dbReference type="Google" id="ProtNLM"/>
    </source>
</evidence>
<keyword evidence="4 6" id="KW-0472">Membrane</keyword>
<accession>A0A507QVC1</accession>
<dbReference type="AlphaFoldDB" id="A0A507QVC1"/>
<evidence type="ECO:0000256" key="2">
    <source>
        <dbReference type="ARBA" id="ARBA00022692"/>
    </source>
</evidence>
<comment type="caution">
    <text evidence="7">The sequence shown here is derived from an EMBL/GenBank/DDBJ whole genome shotgun (WGS) entry which is preliminary data.</text>
</comment>
<feature type="transmembrane region" description="Helical" evidence="6">
    <location>
        <begin position="207"/>
        <end position="235"/>
    </location>
</feature>
<organism evidence="7 8">
    <name type="scientific">Monascus purpureus</name>
    <name type="common">Red mold</name>
    <name type="synonym">Monascus anka</name>
    <dbReference type="NCBI Taxonomy" id="5098"/>
    <lineage>
        <taxon>Eukaryota</taxon>
        <taxon>Fungi</taxon>
        <taxon>Dikarya</taxon>
        <taxon>Ascomycota</taxon>
        <taxon>Pezizomycotina</taxon>
        <taxon>Eurotiomycetes</taxon>
        <taxon>Eurotiomycetidae</taxon>
        <taxon>Eurotiales</taxon>
        <taxon>Aspergillaceae</taxon>
        <taxon>Monascus</taxon>
    </lineage>
</organism>
<dbReference type="STRING" id="5098.A0A507QVC1"/>
<reference evidence="7 8" key="1">
    <citation type="submission" date="2019-06" db="EMBL/GenBank/DDBJ databases">
        <title>Wine fermentation using esterase from Monascus purpureus.</title>
        <authorList>
            <person name="Geng C."/>
            <person name="Zhang Y."/>
        </authorList>
    </citation>
    <scope>NUCLEOTIDE SEQUENCE [LARGE SCALE GENOMIC DNA]</scope>
    <source>
        <strain evidence="7">HQ1</strain>
    </source>
</reference>
<name>A0A507QVC1_MONPU</name>
<dbReference type="Gene3D" id="1.20.1250.20">
    <property type="entry name" value="MFS general substrate transporter like domains"/>
    <property type="match status" value="1"/>
</dbReference>
<evidence type="ECO:0000256" key="3">
    <source>
        <dbReference type="ARBA" id="ARBA00022989"/>
    </source>
</evidence>
<dbReference type="SUPFAM" id="SSF103473">
    <property type="entry name" value="MFS general substrate transporter"/>
    <property type="match status" value="1"/>
</dbReference>
<feature type="transmembrane region" description="Helical" evidence="6">
    <location>
        <begin position="173"/>
        <end position="195"/>
    </location>
</feature>
<evidence type="ECO:0000313" key="7">
    <source>
        <dbReference type="EMBL" id="TQB72228.1"/>
    </source>
</evidence>
<comment type="subcellular location">
    <subcellularLocation>
        <location evidence="1">Membrane</location>
        <topology evidence="1">Multi-pass membrane protein</topology>
    </subcellularLocation>
</comment>
<evidence type="ECO:0000256" key="4">
    <source>
        <dbReference type="ARBA" id="ARBA00023136"/>
    </source>
</evidence>
<feature type="compositionally biased region" description="Basic and acidic residues" evidence="5">
    <location>
        <begin position="1"/>
        <end position="12"/>
    </location>
</feature>
<evidence type="ECO:0000313" key="8">
    <source>
        <dbReference type="Proteomes" id="UP000319663"/>
    </source>
</evidence>
<gene>
    <name evidence="7" type="ORF">MPDQ_006947</name>
</gene>
<sequence length="332" mass="37691">MSSSHEDIEKPSTAHVSPKLHAQDLDLDRLGETEGYVLSANTFHLEDQAEANLKLAQDGKTILIPHPSDDPTDPLSWSQVKKHVILLVASACAFLPRTCPQNQQLDLLLPFITSTQKWQWAFDVYTIETDLCFLAVIFFGEETYYNRNIPVEGQPELLRLVKVIMKPTLLLSWFYYMCTFAWVVGINTTLSIFVTPLYDFGPLQIGYFYFTLIVAAILGEFAGHWLHHIIALLYIRRHPGRLEPEARLIAIWISTPFIIAGLVLLGFALQRRYHYMLTVLGWGLHVFGIMITTVAITSYNLDSYPEGSGEVSAWLNFARTTGGFIVSYFQVR</sequence>
<feature type="transmembrane region" description="Helical" evidence="6">
    <location>
        <begin position="247"/>
        <end position="269"/>
    </location>
</feature>
<feature type="transmembrane region" description="Helical" evidence="6">
    <location>
        <begin position="275"/>
        <end position="296"/>
    </location>
</feature>
<evidence type="ECO:0000256" key="5">
    <source>
        <dbReference type="SAM" id="MobiDB-lite"/>
    </source>
</evidence>